<dbReference type="AlphaFoldDB" id="A0AAV4C4Q9"/>
<comment type="caution">
    <text evidence="2">The sequence shown here is derived from an EMBL/GenBank/DDBJ whole genome shotgun (WGS) entry which is preliminary data.</text>
</comment>
<evidence type="ECO:0000313" key="2">
    <source>
        <dbReference type="EMBL" id="GFO26577.1"/>
    </source>
</evidence>
<organism evidence="2 3">
    <name type="scientific">Plakobranchus ocellatus</name>
    <dbReference type="NCBI Taxonomy" id="259542"/>
    <lineage>
        <taxon>Eukaryota</taxon>
        <taxon>Metazoa</taxon>
        <taxon>Spiralia</taxon>
        <taxon>Lophotrochozoa</taxon>
        <taxon>Mollusca</taxon>
        <taxon>Gastropoda</taxon>
        <taxon>Heterobranchia</taxon>
        <taxon>Euthyneura</taxon>
        <taxon>Panpulmonata</taxon>
        <taxon>Sacoglossa</taxon>
        <taxon>Placobranchoidea</taxon>
        <taxon>Plakobranchidae</taxon>
        <taxon>Plakobranchus</taxon>
    </lineage>
</organism>
<accession>A0AAV4C4Q9</accession>
<gene>
    <name evidence="2" type="ORF">PoB_005308200</name>
</gene>
<dbReference type="EMBL" id="BLXT01005846">
    <property type="protein sequence ID" value="GFO26577.1"/>
    <property type="molecule type" value="Genomic_DNA"/>
</dbReference>
<evidence type="ECO:0000256" key="1">
    <source>
        <dbReference type="SAM" id="MobiDB-lite"/>
    </source>
</evidence>
<dbReference type="Proteomes" id="UP000735302">
    <property type="component" value="Unassembled WGS sequence"/>
</dbReference>
<keyword evidence="3" id="KW-1185">Reference proteome</keyword>
<proteinExistence type="predicted"/>
<name>A0AAV4C4Q9_9GAST</name>
<feature type="region of interest" description="Disordered" evidence="1">
    <location>
        <begin position="28"/>
        <end position="68"/>
    </location>
</feature>
<evidence type="ECO:0000313" key="3">
    <source>
        <dbReference type="Proteomes" id="UP000735302"/>
    </source>
</evidence>
<sequence>MVDDRLMGWANKSWAMSSAAGPGCHDHGGKSYAELPPASHAASRSPGSSFYLRSKGGNHQPGKGIQGNENVDKLAKAALNRASCPGKLICWSDLKPKVNAFIHAVWQENWDGEEANKLHEVLPNLGEDLSKWSQVPAALQGVPDPGDTHQSRLIHTRLPSYTPHSRQSTATLPVAQGMPIRLLGWPRTRSSFRLV</sequence>
<protein>
    <submittedName>
        <fullName evidence="2">Ribonuclease hi</fullName>
    </submittedName>
</protein>
<reference evidence="2 3" key="1">
    <citation type="journal article" date="2021" name="Elife">
        <title>Chloroplast acquisition without the gene transfer in kleptoplastic sea slugs, Plakobranchus ocellatus.</title>
        <authorList>
            <person name="Maeda T."/>
            <person name="Takahashi S."/>
            <person name="Yoshida T."/>
            <person name="Shimamura S."/>
            <person name="Takaki Y."/>
            <person name="Nagai Y."/>
            <person name="Toyoda A."/>
            <person name="Suzuki Y."/>
            <person name="Arimoto A."/>
            <person name="Ishii H."/>
            <person name="Satoh N."/>
            <person name="Nishiyama T."/>
            <person name="Hasebe M."/>
            <person name="Maruyama T."/>
            <person name="Minagawa J."/>
            <person name="Obokata J."/>
            <person name="Shigenobu S."/>
        </authorList>
    </citation>
    <scope>NUCLEOTIDE SEQUENCE [LARGE SCALE GENOMIC DNA]</scope>
</reference>